<keyword evidence="2" id="KW-1185">Reference proteome</keyword>
<reference evidence="1" key="1">
    <citation type="submission" date="2021-01" db="EMBL/GenBank/DDBJ databases">
        <authorList>
            <consortium name="Genoscope - CEA"/>
            <person name="William W."/>
        </authorList>
    </citation>
    <scope>NUCLEOTIDE SEQUENCE</scope>
</reference>
<dbReference type="AlphaFoldDB" id="A0A8S1RAZ7"/>
<sequence>MIQTINQFKRNQLVTQDKIINIKKRNSQSQYSADYDYRLGEFIGCTYTEPVEQINIKFKPEVILQIPRNQDKPLLEKKASNNNSISFFANQKNLLKLERRDQRIQKMKFQLRSNSCVKLAKNREYEKNKVSKFLQQKFEKF</sequence>
<organism evidence="1 2">
    <name type="scientific">Paramecium sonneborni</name>
    <dbReference type="NCBI Taxonomy" id="65129"/>
    <lineage>
        <taxon>Eukaryota</taxon>
        <taxon>Sar</taxon>
        <taxon>Alveolata</taxon>
        <taxon>Ciliophora</taxon>
        <taxon>Intramacronucleata</taxon>
        <taxon>Oligohymenophorea</taxon>
        <taxon>Peniculida</taxon>
        <taxon>Parameciidae</taxon>
        <taxon>Paramecium</taxon>
    </lineage>
</organism>
<evidence type="ECO:0000313" key="2">
    <source>
        <dbReference type="Proteomes" id="UP000692954"/>
    </source>
</evidence>
<name>A0A8S1RAZ7_9CILI</name>
<accession>A0A8S1RAZ7</accession>
<proteinExistence type="predicted"/>
<dbReference type="EMBL" id="CAJJDN010000150">
    <property type="protein sequence ID" value="CAD8124229.1"/>
    <property type="molecule type" value="Genomic_DNA"/>
</dbReference>
<gene>
    <name evidence="1" type="ORF">PSON_ATCC_30995.1.T1500008</name>
</gene>
<dbReference type="Proteomes" id="UP000692954">
    <property type="component" value="Unassembled WGS sequence"/>
</dbReference>
<protein>
    <submittedName>
        <fullName evidence="1">Uncharacterized protein</fullName>
    </submittedName>
</protein>
<comment type="caution">
    <text evidence="1">The sequence shown here is derived from an EMBL/GenBank/DDBJ whole genome shotgun (WGS) entry which is preliminary data.</text>
</comment>
<evidence type="ECO:0000313" key="1">
    <source>
        <dbReference type="EMBL" id="CAD8124229.1"/>
    </source>
</evidence>